<keyword evidence="2" id="KW-1185">Reference proteome</keyword>
<dbReference type="EMBL" id="KN881092">
    <property type="protein sequence ID" value="KIY61026.1"/>
    <property type="molecule type" value="Genomic_DNA"/>
</dbReference>
<dbReference type="Proteomes" id="UP000054007">
    <property type="component" value="Unassembled WGS sequence"/>
</dbReference>
<evidence type="ECO:0000313" key="2">
    <source>
        <dbReference type="Proteomes" id="UP000054007"/>
    </source>
</evidence>
<protein>
    <submittedName>
        <fullName evidence="1">Uncharacterized protein</fullName>
    </submittedName>
</protein>
<name>A0A0D7AUR6_9AGAR</name>
<accession>A0A0D7AUR6</accession>
<gene>
    <name evidence="1" type="ORF">CYLTODRAFT_495426</name>
</gene>
<sequence>MTGVRQLDMLRALAGQHGPTNAAFRAPQEQDDLSISTAVHYELDDDDFLLSEPLSNKRFRLDPEEEFNAWVYGCPPASHTALPMQMDFEDLLEEPEEHEVHVGAGGKRIYENSIDPMKTWRTWLPTLYNESIRHHSLGHALYSRTCCNPQCNLVLAEANAPRPLKPGFTESLYRCRTCGPAVLCRRCCIDRHILCPVHIVEELYK</sequence>
<organism evidence="1 2">
    <name type="scientific">Cylindrobasidium torrendii FP15055 ss-10</name>
    <dbReference type="NCBI Taxonomy" id="1314674"/>
    <lineage>
        <taxon>Eukaryota</taxon>
        <taxon>Fungi</taxon>
        <taxon>Dikarya</taxon>
        <taxon>Basidiomycota</taxon>
        <taxon>Agaricomycotina</taxon>
        <taxon>Agaricomycetes</taxon>
        <taxon>Agaricomycetidae</taxon>
        <taxon>Agaricales</taxon>
        <taxon>Marasmiineae</taxon>
        <taxon>Physalacriaceae</taxon>
        <taxon>Cylindrobasidium</taxon>
    </lineage>
</organism>
<proteinExistence type="predicted"/>
<evidence type="ECO:0000313" key="1">
    <source>
        <dbReference type="EMBL" id="KIY61026.1"/>
    </source>
</evidence>
<reference evidence="1 2" key="1">
    <citation type="journal article" date="2015" name="Fungal Genet. Biol.">
        <title>Evolution of novel wood decay mechanisms in Agaricales revealed by the genome sequences of Fistulina hepatica and Cylindrobasidium torrendii.</title>
        <authorList>
            <person name="Floudas D."/>
            <person name="Held B.W."/>
            <person name="Riley R."/>
            <person name="Nagy L.G."/>
            <person name="Koehler G."/>
            <person name="Ransdell A.S."/>
            <person name="Younus H."/>
            <person name="Chow J."/>
            <person name="Chiniquy J."/>
            <person name="Lipzen A."/>
            <person name="Tritt A."/>
            <person name="Sun H."/>
            <person name="Haridas S."/>
            <person name="LaButti K."/>
            <person name="Ohm R.A."/>
            <person name="Kues U."/>
            <person name="Blanchette R.A."/>
            <person name="Grigoriev I.V."/>
            <person name="Minto R.E."/>
            <person name="Hibbett D.S."/>
        </authorList>
    </citation>
    <scope>NUCLEOTIDE SEQUENCE [LARGE SCALE GENOMIC DNA]</scope>
    <source>
        <strain evidence="1 2">FP15055 ss-10</strain>
    </source>
</reference>
<dbReference type="AlphaFoldDB" id="A0A0D7AUR6"/>